<dbReference type="InterPro" id="IPR003661">
    <property type="entry name" value="HisK_dim/P_dom"/>
</dbReference>
<accession>A0A839N5Y3</accession>
<evidence type="ECO:0000256" key="8">
    <source>
        <dbReference type="ARBA" id="ARBA00022777"/>
    </source>
</evidence>
<dbReference type="GO" id="GO:0005886">
    <property type="term" value="C:plasma membrane"/>
    <property type="evidence" value="ECO:0007669"/>
    <property type="project" value="UniProtKB-SubCell"/>
</dbReference>
<dbReference type="EMBL" id="JACHVQ010000002">
    <property type="protein sequence ID" value="MBB2893158.1"/>
    <property type="molecule type" value="Genomic_DNA"/>
</dbReference>
<dbReference type="SMART" id="SM00388">
    <property type="entry name" value="HisKA"/>
    <property type="match status" value="1"/>
</dbReference>
<dbReference type="PANTHER" id="PTHR45436:SF5">
    <property type="entry name" value="SENSOR HISTIDINE KINASE TRCS"/>
    <property type="match status" value="1"/>
</dbReference>
<evidence type="ECO:0000256" key="11">
    <source>
        <dbReference type="ARBA" id="ARBA00023136"/>
    </source>
</evidence>
<feature type="region of interest" description="Disordered" evidence="12">
    <location>
        <begin position="501"/>
        <end position="523"/>
    </location>
</feature>
<evidence type="ECO:0000256" key="2">
    <source>
        <dbReference type="ARBA" id="ARBA00001968"/>
    </source>
</evidence>
<keyword evidence="8 16" id="KW-0418">Kinase</keyword>
<dbReference type="CDD" id="cd00075">
    <property type="entry name" value="HATPase"/>
    <property type="match status" value="1"/>
</dbReference>
<dbReference type="CDD" id="cd06225">
    <property type="entry name" value="HAMP"/>
    <property type="match status" value="1"/>
</dbReference>
<keyword evidence="9 13" id="KW-1133">Transmembrane helix</keyword>
<proteinExistence type="predicted"/>
<reference evidence="16 17" key="1">
    <citation type="submission" date="2020-08" db="EMBL/GenBank/DDBJ databases">
        <title>Sequencing the genomes of 1000 actinobacteria strains.</title>
        <authorList>
            <person name="Klenk H.-P."/>
        </authorList>
    </citation>
    <scope>NUCLEOTIDE SEQUENCE [LARGE SCALE GENOMIC DNA]</scope>
    <source>
        <strain evidence="16 17">DSM 105369</strain>
    </source>
</reference>
<feature type="domain" description="HAMP" evidence="15">
    <location>
        <begin position="214"/>
        <end position="276"/>
    </location>
</feature>
<dbReference type="FunFam" id="1.10.287.130:FF:000001">
    <property type="entry name" value="Two-component sensor histidine kinase"/>
    <property type="match status" value="1"/>
</dbReference>
<evidence type="ECO:0000259" key="14">
    <source>
        <dbReference type="PROSITE" id="PS50109"/>
    </source>
</evidence>
<protein>
    <recommendedName>
        <fullName evidence="4">histidine kinase</fullName>
        <ecNumber evidence="4">2.7.13.3</ecNumber>
    </recommendedName>
</protein>
<evidence type="ECO:0000313" key="16">
    <source>
        <dbReference type="EMBL" id="MBB2893158.1"/>
    </source>
</evidence>
<keyword evidence="6 16" id="KW-0808">Transferase</keyword>
<feature type="domain" description="Histidine kinase" evidence="14">
    <location>
        <begin position="291"/>
        <end position="505"/>
    </location>
</feature>
<dbReference type="InterPro" id="IPR003660">
    <property type="entry name" value="HAMP_dom"/>
</dbReference>
<dbReference type="Proteomes" id="UP000559182">
    <property type="component" value="Unassembled WGS sequence"/>
</dbReference>
<dbReference type="InterPro" id="IPR050428">
    <property type="entry name" value="TCS_sensor_his_kinase"/>
</dbReference>
<evidence type="ECO:0000256" key="13">
    <source>
        <dbReference type="SAM" id="Phobius"/>
    </source>
</evidence>
<dbReference type="SMART" id="SM00304">
    <property type="entry name" value="HAMP"/>
    <property type="match status" value="1"/>
</dbReference>
<dbReference type="GO" id="GO:0000155">
    <property type="term" value="F:phosphorelay sensor kinase activity"/>
    <property type="evidence" value="ECO:0007669"/>
    <property type="project" value="InterPro"/>
</dbReference>
<gene>
    <name evidence="16" type="ORF">FHU39_003176</name>
</gene>
<evidence type="ECO:0000256" key="7">
    <source>
        <dbReference type="ARBA" id="ARBA00022692"/>
    </source>
</evidence>
<dbReference type="InterPro" id="IPR005467">
    <property type="entry name" value="His_kinase_dom"/>
</dbReference>
<dbReference type="Gene3D" id="1.10.287.130">
    <property type="match status" value="1"/>
</dbReference>
<organism evidence="16 17">
    <name type="scientific">Flexivirga oryzae</name>
    <dbReference type="NCBI Taxonomy" id="1794944"/>
    <lineage>
        <taxon>Bacteria</taxon>
        <taxon>Bacillati</taxon>
        <taxon>Actinomycetota</taxon>
        <taxon>Actinomycetes</taxon>
        <taxon>Micrococcales</taxon>
        <taxon>Dermacoccaceae</taxon>
        <taxon>Flexivirga</taxon>
    </lineage>
</organism>
<dbReference type="PROSITE" id="PS50885">
    <property type="entry name" value="HAMP"/>
    <property type="match status" value="1"/>
</dbReference>
<evidence type="ECO:0000256" key="3">
    <source>
        <dbReference type="ARBA" id="ARBA00004236"/>
    </source>
</evidence>
<dbReference type="SUPFAM" id="SSF47384">
    <property type="entry name" value="Homodimeric domain of signal transducing histidine kinase"/>
    <property type="match status" value="1"/>
</dbReference>
<evidence type="ECO:0000256" key="12">
    <source>
        <dbReference type="SAM" id="MobiDB-lite"/>
    </source>
</evidence>
<evidence type="ECO:0000256" key="6">
    <source>
        <dbReference type="ARBA" id="ARBA00022679"/>
    </source>
</evidence>
<dbReference type="PANTHER" id="PTHR45436">
    <property type="entry name" value="SENSOR HISTIDINE KINASE YKOH"/>
    <property type="match status" value="1"/>
</dbReference>
<evidence type="ECO:0000256" key="5">
    <source>
        <dbReference type="ARBA" id="ARBA00022553"/>
    </source>
</evidence>
<keyword evidence="5" id="KW-0597">Phosphoprotein</keyword>
<dbReference type="RefSeq" id="WP_183321506.1">
    <property type="nucleotide sequence ID" value="NZ_JACHVQ010000002.1"/>
</dbReference>
<keyword evidence="7 13" id="KW-0812">Transmembrane</keyword>
<sequence>MTAHAIWRPSRWTLRTKLVAWMLLLFIAVTVAVGALTVWQLNRTLMSSVNHQLQSAQLAIEGPGNGSGPGNNSGNVGLAGGNSLRFDFQTNGDAVYRFDNQTQQSVLSATVYKLGGSTQLTAAQRQKLIKAGIGHDPKAVDLGTLGTYQLIAVNHLQTLRSLNTGNEYRAEVTTIVGLPINDNVSTIRKTAVSIALLSGSGVILVALAATWLIQRNLEPLRRVAGTATRVAKLPLSSGEVVMSERVEPRDTDERTEVGQVGAALNDMLDHIDNALTARQTSEMQVRQFVADASHELRTPLASIRGYAELSRRETEPVPPGVTHALGRIESEAGRMTTLVEDLLLLARLDAGRQLDFQPVELPIIAIETVSDARAAGPDHQWALDLPEEGVEIEADEARIRQILINLLGNARKHTPAGTHVVVSVQPQGDSVQLQVRDDGPGIPADLVPHIFERFTRGDAARTRTEGSTGLGLSIVSAVVAAHHGTVEVSSRPGETVFSIRLPRRQNTSGPTPAAQPSDPRVSV</sequence>
<dbReference type="Gene3D" id="3.30.565.10">
    <property type="entry name" value="Histidine kinase-like ATPase, C-terminal domain"/>
    <property type="match status" value="1"/>
</dbReference>
<dbReference type="PROSITE" id="PS50109">
    <property type="entry name" value="HIS_KIN"/>
    <property type="match status" value="1"/>
</dbReference>
<comment type="subcellular location">
    <subcellularLocation>
        <location evidence="3">Cell membrane</location>
    </subcellularLocation>
</comment>
<evidence type="ECO:0000256" key="9">
    <source>
        <dbReference type="ARBA" id="ARBA00022989"/>
    </source>
</evidence>
<dbReference type="Pfam" id="PF02518">
    <property type="entry name" value="HATPase_c"/>
    <property type="match status" value="1"/>
</dbReference>
<dbReference type="InterPro" id="IPR003594">
    <property type="entry name" value="HATPase_dom"/>
</dbReference>
<name>A0A839N5Y3_9MICO</name>
<dbReference type="Pfam" id="PF00512">
    <property type="entry name" value="HisKA"/>
    <property type="match status" value="1"/>
</dbReference>
<keyword evidence="17" id="KW-1185">Reference proteome</keyword>
<comment type="cofactor">
    <cofactor evidence="2">
        <name>a divalent metal cation</name>
        <dbReference type="ChEBI" id="CHEBI:60240"/>
    </cofactor>
</comment>
<comment type="caution">
    <text evidence="16">The sequence shown here is derived from an EMBL/GenBank/DDBJ whole genome shotgun (WGS) entry which is preliminary data.</text>
</comment>
<dbReference type="Gene3D" id="6.10.340.10">
    <property type="match status" value="1"/>
</dbReference>
<evidence type="ECO:0000256" key="4">
    <source>
        <dbReference type="ARBA" id="ARBA00012438"/>
    </source>
</evidence>
<dbReference type="InterPro" id="IPR036890">
    <property type="entry name" value="HATPase_C_sf"/>
</dbReference>
<dbReference type="InterPro" id="IPR004358">
    <property type="entry name" value="Sig_transdc_His_kin-like_C"/>
</dbReference>
<dbReference type="SUPFAM" id="SSF55874">
    <property type="entry name" value="ATPase domain of HSP90 chaperone/DNA topoisomerase II/histidine kinase"/>
    <property type="match status" value="1"/>
</dbReference>
<keyword evidence="11 13" id="KW-0472">Membrane</keyword>
<dbReference type="FunFam" id="3.30.565.10:FF:000006">
    <property type="entry name" value="Sensor histidine kinase WalK"/>
    <property type="match status" value="1"/>
</dbReference>
<dbReference type="CDD" id="cd00082">
    <property type="entry name" value="HisKA"/>
    <property type="match status" value="1"/>
</dbReference>
<dbReference type="PRINTS" id="PR00344">
    <property type="entry name" value="BCTRLSENSOR"/>
</dbReference>
<evidence type="ECO:0000259" key="15">
    <source>
        <dbReference type="PROSITE" id="PS50885"/>
    </source>
</evidence>
<evidence type="ECO:0000256" key="10">
    <source>
        <dbReference type="ARBA" id="ARBA00023012"/>
    </source>
</evidence>
<evidence type="ECO:0000256" key="1">
    <source>
        <dbReference type="ARBA" id="ARBA00000085"/>
    </source>
</evidence>
<dbReference type="AlphaFoldDB" id="A0A839N5Y3"/>
<dbReference type="SMART" id="SM00387">
    <property type="entry name" value="HATPase_c"/>
    <property type="match status" value="1"/>
</dbReference>
<keyword evidence="10" id="KW-0902">Two-component regulatory system</keyword>
<feature type="transmembrane region" description="Helical" evidence="13">
    <location>
        <begin position="191"/>
        <end position="213"/>
    </location>
</feature>
<dbReference type="InterPro" id="IPR036097">
    <property type="entry name" value="HisK_dim/P_sf"/>
</dbReference>
<dbReference type="EC" id="2.7.13.3" evidence="4"/>
<evidence type="ECO:0000313" key="17">
    <source>
        <dbReference type="Proteomes" id="UP000559182"/>
    </source>
</evidence>
<comment type="catalytic activity">
    <reaction evidence="1">
        <text>ATP + protein L-histidine = ADP + protein N-phospho-L-histidine.</text>
        <dbReference type="EC" id="2.7.13.3"/>
    </reaction>
</comment>
<dbReference type="GO" id="GO:0005509">
    <property type="term" value="F:calcium ion binding"/>
    <property type="evidence" value="ECO:0007669"/>
    <property type="project" value="UniProtKB-ARBA"/>
</dbReference>